<dbReference type="KEGG" id="fmr:Fuma_00962"/>
<dbReference type="InterPro" id="IPR011519">
    <property type="entry name" value="UnbV_ASPIC"/>
</dbReference>
<dbReference type="PANTHER" id="PTHR16026">
    <property type="entry name" value="CARTILAGE ACIDIC PROTEIN 1"/>
    <property type="match status" value="1"/>
</dbReference>
<keyword evidence="1" id="KW-0732">Signal</keyword>
<organism evidence="4 5">
    <name type="scientific">Fuerstiella marisgermanici</name>
    <dbReference type="NCBI Taxonomy" id="1891926"/>
    <lineage>
        <taxon>Bacteria</taxon>
        <taxon>Pseudomonadati</taxon>
        <taxon>Planctomycetota</taxon>
        <taxon>Planctomycetia</taxon>
        <taxon>Planctomycetales</taxon>
        <taxon>Planctomycetaceae</taxon>
        <taxon>Fuerstiella</taxon>
    </lineage>
</organism>
<evidence type="ECO:0000313" key="4">
    <source>
        <dbReference type="EMBL" id="APZ91374.1"/>
    </source>
</evidence>
<feature type="compositionally biased region" description="Low complexity" evidence="2">
    <location>
        <begin position="31"/>
        <end position="40"/>
    </location>
</feature>
<dbReference type="InterPro" id="IPR028994">
    <property type="entry name" value="Integrin_alpha_N"/>
</dbReference>
<evidence type="ECO:0000313" key="5">
    <source>
        <dbReference type="Proteomes" id="UP000187735"/>
    </source>
</evidence>
<dbReference type="InterPro" id="IPR013517">
    <property type="entry name" value="FG-GAP"/>
</dbReference>
<dbReference type="Proteomes" id="UP000187735">
    <property type="component" value="Chromosome"/>
</dbReference>
<evidence type="ECO:0000256" key="1">
    <source>
        <dbReference type="ARBA" id="ARBA00022729"/>
    </source>
</evidence>
<feature type="domain" description="ASPIC/UnbV" evidence="3">
    <location>
        <begin position="888"/>
        <end position="954"/>
    </location>
</feature>
<dbReference type="EMBL" id="CP017641">
    <property type="protein sequence ID" value="APZ91374.1"/>
    <property type="molecule type" value="Genomic_DNA"/>
</dbReference>
<dbReference type="InterPro" id="IPR011990">
    <property type="entry name" value="TPR-like_helical_dom_sf"/>
</dbReference>
<dbReference type="PANTHER" id="PTHR16026:SF0">
    <property type="entry name" value="CARTILAGE ACIDIC PROTEIN 1"/>
    <property type="match status" value="1"/>
</dbReference>
<dbReference type="Pfam" id="PF07593">
    <property type="entry name" value="UnbV_ASPIC"/>
    <property type="match status" value="1"/>
</dbReference>
<dbReference type="Pfam" id="PF13517">
    <property type="entry name" value="FG-GAP_3"/>
    <property type="match status" value="1"/>
</dbReference>
<accession>A0A1P8WBC7</accession>
<name>A0A1P8WBC7_9PLAN</name>
<dbReference type="InterPro" id="IPR027039">
    <property type="entry name" value="Crtac1"/>
</dbReference>
<feature type="region of interest" description="Disordered" evidence="2">
    <location>
        <begin position="26"/>
        <end position="77"/>
    </location>
</feature>
<dbReference type="SUPFAM" id="SSF48452">
    <property type="entry name" value="TPR-like"/>
    <property type="match status" value="1"/>
</dbReference>
<dbReference type="Gene3D" id="2.130.10.130">
    <property type="entry name" value="Integrin alpha, N-terminal"/>
    <property type="match status" value="2"/>
</dbReference>
<reference evidence="4 5" key="1">
    <citation type="journal article" date="2016" name="Front. Microbiol.">
        <title>Fuerstia marisgermanicae gen. nov., sp. nov., an Unusual Member of the Phylum Planctomycetes from the German Wadden Sea.</title>
        <authorList>
            <person name="Kohn T."/>
            <person name="Heuer A."/>
            <person name="Jogler M."/>
            <person name="Vollmers J."/>
            <person name="Boedeker C."/>
            <person name="Bunk B."/>
            <person name="Rast P."/>
            <person name="Borchert D."/>
            <person name="Glockner I."/>
            <person name="Freese H.M."/>
            <person name="Klenk H.P."/>
            <person name="Overmann J."/>
            <person name="Kaster A.K."/>
            <person name="Rohde M."/>
            <person name="Wiegand S."/>
            <person name="Jogler C."/>
        </authorList>
    </citation>
    <scope>NUCLEOTIDE SEQUENCE [LARGE SCALE GENOMIC DNA]</scope>
    <source>
        <strain evidence="4 5">NH11</strain>
    </source>
</reference>
<dbReference type="STRING" id="1891926.Fuma_00962"/>
<dbReference type="AlphaFoldDB" id="A0A1P8WBC7"/>
<dbReference type="OrthoDB" id="5287961at2"/>
<evidence type="ECO:0000259" key="3">
    <source>
        <dbReference type="Pfam" id="PF07593"/>
    </source>
</evidence>
<proteinExistence type="predicted"/>
<gene>
    <name evidence="4" type="ORF">Fuma_00962</name>
</gene>
<keyword evidence="5" id="KW-1185">Reference proteome</keyword>
<evidence type="ECO:0000256" key="2">
    <source>
        <dbReference type="SAM" id="MobiDB-lite"/>
    </source>
</evidence>
<protein>
    <recommendedName>
        <fullName evidence="3">ASPIC/UnbV domain-containing protein</fullName>
    </recommendedName>
</protein>
<dbReference type="Gene3D" id="1.25.40.10">
    <property type="entry name" value="Tetratricopeptide repeat domain"/>
    <property type="match status" value="1"/>
</dbReference>
<sequence>MQLRNLACCIWIGVCCGCFQSEPEVKDSTQPVEVTSSRSPVEPPPPESAPSANARTGSREQQPDLGSRSNTPSDEIKIRPTINGKLTEAIAQLEEEAATRNFDWTTQSKLADYYAMAGYRSKAAHLWRSQSNQRSLAARELVMLTDYDRRHPEYRPRLEAAEKRTPNDISVNLGLAIEEFSRKEFATARRRLERIALHRPDAAEAQGLLGEILVDTDPAALQEWYEQVPEQIRHSPDVLIACGLWSNLDSRHRMAIWCYSEAAQKIPASYRASYLLSSALTNLNAVEAPQYRQLTEQLFQLREQVSKFLREGGKDASTAKKLVDLLEKLDRPNEAYQWLRLARSKVDIPNWEAEAFVRLSRHSRPPPVPTVSSDNIWRDHPLNGYPKFEVPTESESAGGDSTVMRNREATRIQFIDQAQQLGLNFAYNIGRPPNTTNVRMFESTGGGIAVIDYDLDSQPDLFFTQGADWPDGSLLPSTVDQASDVFFRQIDGRFTSVEEVSGIAKEGAYGQGCAAGDVNNDGFPDLYVANIGQNRLLLNNGDGTFRDATEDCGFASSRWTTSCLIADLDGDSNPDIYDVNYLEGDRVFRDHCNRDSCSTRPFKGAFDEVHWSQDRGIFHPSVCTHEGEDGPGLGIITMSSRSLAADHELASASNSEPINQNALSLFVGNDGQPDYLLTPVSSRTSDGNKAGKPRLQNDGFARGVAVNAEGKYTSSMGIAAADVNRDGKLDFLVTNYSAEANSLFVQKSQGFFVDQIADTGLRHAGLPYVGWGTQFFDPDCDGDWDLFVANGHVATFEEPEIEYAMPMQIFRHDEGVQFTQLATDEVGDVFQRPIFGRCALVTDWNCDGAPDVVVGTLASAPLLLTNLTEPIGKNVSIRLHAKSTARDAIGTAVTLVCGSQQWRAELTAGDGFHGSQERMIHIGLGAQAPPTCQITIEWPGGSTAEFKDIPVSSSLDAVEGSPRLWVRPK</sequence>
<dbReference type="SUPFAM" id="SSF69318">
    <property type="entry name" value="Integrin alpha N-terminal domain"/>
    <property type="match status" value="1"/>
</dbReference>
<dbReference type="RefSeq" id="WP_077023147.1">
    <property type="nucleotide sequence ID" value="NZ_CP017641.1"/>
</dbReference>